<evidence type="ECO:0000313" key="6">
    <source>
        <dbReference type="EMBL" id="KAG2939865.1"/>
    </source>
</evidence>
<dbReference type="Proteomes" id="UP000736787">
    <property type="component" value="Unassembled WGS sequence"/>
</dbReference>
<comment type="similarity">
    <text evidence="2 5">Belongs to the RxLR effector family.</text>
</comment>
<evidence type="ECO:0000256" key="4">
    <source>
        <dbReference type="ARBA" id="ARBA00022729"/>
    </source>
</evidence>
<feature type="signal peptide" evidence="5">
    <location>
        <begin position="1"/>
        <end position="24"/>
    </location>
</feature>
<evidence type="ECO:0000313" key="7">
    <source>
        <dbReference type="Proteomes" id="UP000736787"/>
    </source>
</evidence>
<organism evidence="6 7">
    <name type="scientific">Phytophthora cactorum</name>
    <dbReference type="NCBI Taxonomy" id="29920"/>
    <lineage>
        <taxon>Eukaryota</taxon>
        <taxon>Sar</taxon>
        <taxon>Stramenopiles</taxon>
        <taxon>Oomycota</taxon>
        <taxon>Peronosporomycetes</taxon>
        <taxon>Peronosporales</taxon>
        <taxon>Peronosporaceae</taxon>
        <taxon>Phytophthora</taxon>
    </lineage>
</organism>
<comment type="caution">
    <text evidence="6">The sequence shown here is derived from an EMBL/GenBank/DDBJ whole genome shotgun (WGS) entry which is preliminary data.</text>
</comment>
<gene>
    <name evidence="6" type="ORF">PC117_g10792</name>
</gene>
<comment type="function">
    <text evidence="5">Effector that suppresses plant defense responses during pathogen infection.</text>
</comment>
<comment type="subcellular location">
    <subcellularLocation>
        <location evidence="1 5">Secreted</location>
    </subcellularLocation>
</comment>
<keyword evidence="4 5" id="KW-0732">Signal</keyword>
<keyword evidence="3 5" id="KW-0964">Secreted</keyword>
<sequence>MRGAYILFVAVAATLLASCDVASTTQLQLSEMTASNRIQSVDDVVNDNSSNRLLRVWHFDGDDLKNVKNLAKSLNLNRSIVKQLRGFLNRNKKDQAKLLEKYGKYLARRTP</sequence>
<dbReference type="PROSITE" id="PS51257">
    <property type="entry name" value="PROKAR_LIPOPROTEIN"/>
    <property type="match status" value="1"/>
</dbReference>
<feature type="chain" id="PRO_5035963680" description="RxLR effector protein" evidence="5">
    <location>
        <begin position="25"/>
        <end position="111"/>
    </location>
</feature>
<evidence type="ECO:0000256" key="2">
    <source>
        <dbReference type="ARBA" id="ARBA00010400"/>
    </source>
</evidence>
<evidence type="ECO:0000256" key="1">
    <source>
        <dbReference type="ARBA" id="ARBA00004613"/>
    </source>
</evidence>
<reference evidence="6" key="1">
    <citation type="submission" date="2018-10" db="EMBL/GenBank/DDBJ databases">
        <title>Effector identification in a new, highly contiguous assembly of the strawberry crown rot pathogen Phytophthora cactorum.</title>
        <authorList>
            <person name="Armitage A.D."/>
            <person name="Nellist C.F."/>
            <person name="Bates H."/>
            <person name="Vickerstaff R.J."/>
            <person name="Harrison R.J."/>
        </authorList>
    </citation>
    <scope>NUCLEOTIDE SEQUENCE</scope>
    <source>
        <strain evidence="6">4040</strain>
    </source>
</reference>
<evidence type="ECO:0000256" key="5">
    <source>
        <dbReference type="RuleBase" id="RU367124"/>
    </source>
</evidence>
<dbReference type="AlphaFoldDB" id="A0A8T1DFU9"/>
<name>A0A8T1DFU9_9STRA</name>
<dbReference type="InterPro" id="IPR031825">
    <property type="entry name" value="RXLR"/>
</dbReference>
<dbReference type="GO" id="GO:0005576">
    <property type="term" value="C:extracellular region"/>
    <property type="evidence" value="ECO:0007669"/>
    <property type="project" value="UniProtKB-SubCell"/>
</dbReference>
<accession>A0A8T1DFU9</accession>
<dbReference type="EMBL" id="RCMK01000267">
    <property type="protein sequence ID" value="KAG2939865.1"/>
    <property type="molecule type" value="Genomic_DNA"/>
</dbReference>
<evidence type="ECO:0000256" key="3">
    <source>
        <dbReference type="ARBA" id="ARBA00022525"/>
    </source>
</evidence>
<protein>
    <recommendedName>
        <fullName evidence="5">RxLR effector protein</fullName>
    </recommendedName>
</protein>
<dbReference type="Pfam" id="PF16810">
    <property type="entry name" value="RXLR"/>
    <property type="match status" value="1"/>
</dbReference>
<proteinExistence type="inferred from homology"/>
<comment type="domain">
    <text evidence="5">The RxLR-dEER motif acts to carry the protein into the host cell cytoplasm through binding to cell surface phosphatidylinositol-3-phosphate.</text>
</comment>